<keyword evidence="2" id="KW-1185">Reference proteome</keyword>
<reference evidence="1" key="1">
    <citation type="submission" date="2013-07" db="EMBL/GenBank/DDBJ databases">
        <authorList>
            <person name="McIlroy S."/>
        </authorList>
    </citation>
    <scope>NUCLEOTIDE SEQUENCE [LARGE SCALE GENOMIC DNA]</scope>
    <source>
        <strain evidence="1">Run_A_D11</strain>
    </source>
</reference>
<dbReference type="STRING" id="1400863.BN873_190061"/>
<name>W6M2F2_9GAMM</name>
<comment type="caution">
    <text evidence="1">The sequence shown here is derived from an EMBL/GenBank/DDBJ whole genome shotgun (WGS) entry which is preliminary data.</text>
</comment>
<organism evidence="1 2">
    <name type="scientific">Candidatus Competibacter denitrificans Run_A_D11</name>
    <dbReference type="NCBI Taxonomy" id="1400863"/>
    <lineage>
        <taxon>Bacteria</taxon>
        <taxon>Pseudomonadati</taxon>
        <taxon>Pseudomonadota</taxon>
        <taxon>Gammaproteobacteria</taxon>
        <taxon>Candidatus Competibacteraceae</taxon>
        <taxon>Candidatus Competibacter</taxon>
    </lineage>
</organism>
<evidence type="ECO:0000313" key="1">
    <source>
        <dbReference type="EMBL" id="CDI01667.1"/>
    </source>
</evidence>
<protein>
    <submittedName>
        <fullName evidence="1">Uncharacterized protein</fullName>
    </submittedName>
</protein>
<dbReference type="Proteomes" id="UP000035760">
    <property type="component" value="Unassembled WGS sequence"/>
</dbReference>
<accession>W6M2F2</accession>
<evidence type="ECO:0000313" key="2">
    <source>
        <dbReference type="Proteomes" id="UP000035760"/>
    </source>
</evidence>
<dbReference type="EMBL" id="CBTJ020000024">
    <property type="protein sequence ID" value="CDI01667.1"/>
    <property type="molecule type" value="Genomic_DNA"/>
</dbReference>
<reference evidence="1" key="2">
    <citation type="submission" date="2014-03" db="EMBL/GenBank/DDBJ databases">
        <title>Candidatus Competibacter-lineage genomes retrieved from metagenomes reveal functional metabolic diversity.</title>
        <authorList>
            <person name="McIlroy S.J."/>
            <person name="Albertsen M."/>
            <person name="Andresen E.K."/>
            <person name="Saunders A.M."/>
            <person name="Kristiansen R."/>
            <person name="Stokholm-Bjerregaard M."/>
            <person name="Nielsen K.L."/>
            <person name="Nielsen P.H."/>
        </authorList>
    </citation>
    <scope>NUCLEOTIDE SEQUENCE</scope>
    <source>
        <strain evidence="1">Run_A_D11</strain>
    </source>
</reference>
<proteinExistence type="predicted"/>
<gene>
    <name evidence="1" type="ORF">BN873_190061</name>
</gene>
<dbReference type="AlphaFoldDB" id="W6M2F2"/>
<sequence length="62" mass="7075">MAAIFTSTIVEKNGIVNRYSGDLHQGLLRMVTSLLRVLSSFVDLILNQETLEPLRYFRLFSS</sequence>